<feature type="transmembrane region" description="Helical" evidence="6">
    <location>
        <begin position="498"/>
        <end position="518"/>
    </location>
</feature>
<reference evidence="8 9" key="1">
    <citation type="journal article" date="2014" name="Genome Announc.">
        <title>Draft genome sequence of the pathogenic fungus Scedosporium apiospermum.</title>
        <authorList>
            <person name="Vandeputte P."/>
            <person name="Ghamrawi S."/>
            <person name="Rechenmann M."/>
            <person name="Iltis A."/>
            <person name="Giraud S."/>
            <person name="Fleury M."/>
            <person name="Thornton C."/>
            <person name="Delhaes L."/>
            <person name="Meyer W."/>
            <person name="Papon N."/>
            <person name="Bouchara J.P."/>
        </authorList>
    </citation>
    <scope>NUCLEOTIDE SEQUENCE [LARGE SCALE GENOMIC DNA]</scope>
    <source>
        <strain evidence="8 9">IHEM 14462</strain>
    </source>
</reference>
<dbReference type="OrthoDB" id="268400at2759"/>
<proteinExistence type="predicted"/>
<feature type="transmembrane region" description="Helical" evidence="6">
    <location>
        <begin position="393"/>
        <end position="414"/>
    </location>
</feature>
<sequence length="579" mass="63165">MTSRDSRNWPLPSSVTSATTGDTDSGEKSNYIVEEAAETQVVGTTRLYENGELRFIPMPTPDPKDPLNLPTWRKWFAIGTLCFFGSLGLSAEIIIGSLLPVFLLEYSGVDPRILNKIDFVASSGGQSLNVNPMSVVPPGVQPVPIGKVALLATIPFLGNGIASYFLVPLSIAIGRRPVLLFAAICAWAGGLWAGFSTSLEMHIAARSVQGLGVGAVEALIPLIVQDMVFIHQRNRAMSVVVSSQGIIIIALGIAAPYIAANYTWRWLYFITSGLGILAWILLIVGLPETRWKRSKEELSGARVYPIREGEKRPDLDPDYYGSRTLWTEFGLFQFGLDFKGAGLSMLNTVRTTFFPAVLWCVLANSVFVITNQATQQISSFALLAQGWQFQYTGLSVIPFFAATIMVFILGGPVADKVSNSVSKWNGGAREAEHHLANLIFPFVSGVAGCFIFGTAGDNNWHWGVLLTGSFLIIFGFLSTMTILNVFIVECYPMWAGPVLVNVSSLRLIIAFFLASQATVWISQRGLLSTFAIYAEAMLVLSLGIPGLFFFGKRIRQWTAGKVYGIRAEKRKETATPSTV</sequence>
<feature type="transmembrane region" description="Helical" evidence="6">
    <location>
        <begin position="462"/>
        <end position="486"/>
    </location>
</feature>
<feature type="transmembrane region" description="Helical" evidence="6">
    <location>
        <begin position="178"/>
        <end position="195"/>
    </location>
</feature>
<keyword evidence="3 6" id="KW-1133">Transmembrane helix</keyword>
<comment type="caution">
    <text evidence="8">The sequence shown here is derived from an EMBL/GenBank/DDBJ whole genome shotgun (WGS) entry which is preliminary data.</text>
</comment>
<dbReference type="GO" id="GO:0022857">
    <property type="term" value="F:transmembrane transporter activity"/>
    <property type="evidence" value="ECO:0007669"/>
    <property type="project" value="InterPro"/>
</dbReference>
<dbReference type="Proteomes" id="UP000028545">
    <property type="component" value="Unassembled WGS sequence"/>
</dbReference>
<dbReference type="EMBL" id="JOWA01000093">
    <property type="protein sequence ID" value="KEZ43410.1"/>
    <property type="molecule type" value="Genomic_DNA"/>
</dbReference>
<dbReference type="HOGENOM" id="CLU_008455_13_4_1"/>
<evidence type="ECO:0000256" key="3">
    <source>
        <dbReference type="ARBA" id="ARBA00022989"/>
    </source>
</evidence>
<keyword evidence="4 6" id="KW-0472">Membrane</keyword>
<evidence type="ECO:0000313" key="8">
    <source>
        <dbReference type="EMBL" id="KEZ43410.1"/>
    </source>
</evidence>
<dbReference type="PROSITE" id="PS50850">
    <property type="entry name" value="MFS"/>
    <property type="match status" value="1"/>
</dbReference>
<dbReference type="Gene3D" id="1.20.1250.20">
    <property type="entry name" value="MFS general substrate transporter like domains"/>
    <property type="match status" value="1"/>
</dbReference>
<protein>
    <submittedName>
        <fullName evidence="8">Major facilitator superfamily transporter</fullName>
    </submittedName>
</protein>
<dbReference type="RefSeq" id="XP_016643209.1">
    <property type="nucleotide sequence ID" value="XM_016787100.1"/>
</dbReference>
<dbReference type="AlphaFoldDB" id="A0A084G7U8"/>
<accession>A0A084G7U8</accession>
<evidence type="ECO:0000256" key="6">
    <source>
        <dbReference type="SAM" id="Phobius"/>
    </source>
</evidence>
<feature type="transmembrane region" description="Helical" evidence="6">
    <location>
        <begin position="236"/>
        <end position="260"/>
    </location>
</feature>
<gene>
    <name evidence="8" type="ORF">SAPIO_CDS4582</name>
</gene>
<dbReference type="InterPro" id="IPR036259">
    <property type="entry name" value="MFS_trans_sf"/>
</dbReference>
<evidence type="ECO:0000256" key="5">
    <source>
        <dbReference type="SAM" id="MobiDB-lite"/>
    </source>
</evidence>
<keyword evidence="2 6" id="KW-0812">Transmembrane</keyword>
<dbReference type="Pfam" id="PF07690">
    <property type="entry name" value="MFS_1"/>
    <property type="match status" value="1"/>
</dbReference>
<dbReference type="GO" id="GO:0005886">
    <property type="term" value="C:plasma membrane"/>
    <property type="evidence" value="ECO:0007669"/>
    <property type="project" value="TreeGrafter"/>
</dbReference>
<dbReference type="KEGG" id="sapo:SAPIO_CDS4582"/>
<evidence type="ECO:0000256" key="4">
    <source>
        <dbReference type="ARBA" id="ARBA00023136"/>
    </source>
</evidence>
<dbReference type="PANTHER" id="PTHR23502">
    <property type="entry name" value="MAJOR FACILITATOR SUPERFAMILY"/>
    <property type="match status" value="1"/>
</dbReference>
<dbReference type="OMA" id="YPMWAGP"/>
<dbReference type="PANTHER" id="PTHR23502:SF164">
    <property type="entry name" value="MAJOR FACILITATOR SUPERFAMILY (MFS) PROFILE DOMAIN-CONTAINING PROTEIN"/>
    <property type="match status" value="1"/>
</dbReference>
<feature type="transmembrane region" description="Helical" evidence="6">
    <location>
        <begin position="148"/>
        <end position="166"/>
    </location>
</feature>
<evidence type="ECO:0000259" key="7">
    <source>
        <dbReference type="PROSITE" id="PS50850"/>
    </source>
</evidence>
<feature type="transmembrane region" description="Helical" evidence="6">
    <location>
        <begin position="75"/>
        <end position="103"/>
    </location>
</feature>
<organism evidence="8 9">
    <name type="scientific">Pseudallescheria apiosperma</name>
    <name type="common">Scedosporium apiospermum</name>
    <dbReference type="NCBI Taxonomy" id="563466"/>
    <lineage>
        <taxon>Eukaryota</taxon>
        <taxon>Fungi</taxon>
        <taxon>Dikarya</taxon>
        <taxon>Ascomycota</taxon>
        <taxon>Pezizomycotina</taxon>
        <taxon>Sordariomycetes</taxon>
        <taxon>Hypocreomycetidae</taxon>
        <taxon>Microascales</taxon>
        <taxon>Microascaceae</taxon>
        <taxon>Scedosporium</taxon>
    </lineage>
</organism>
<feature type="transmembrane region" description="Helical" evidence="6">
    <location>
        <begin position="530"/>
        <end position="551"/>
    </location>
</feature>
<name>A0A084G7U8_PSEDA</name>
<evidence type="ECO:0000256" key="1">
    <source>
        <dbReference type="ARBA" id="ARBA00004141"/>
    </source>
</evidence>
<dbReference type="VEuPathDB" id="FungiDB:SAPIO_CDS4582"/>
<comment type="subcellular location">
    <subcellularLocation>
        <location evidence="1">Membrane</location>
        <topology evidence="1">Multi-pass membrane protein</topology>
    </subcellularLocation>
</comment>
<dbReference type="InterPro" id="IPR020846">
    <property type="entry name" value="MFS_dom"/>
</dbReference>
<dbReference type="SUPFAM" id="SSF103473">
    <property type="entry name" value="MFS general substrate transporter"/>
    <property type="match status" value="1"/>
</dbReference>
<dbReference type="GeneID" id="27723654"/>
<feature type="region of interest" description="Disordered" evidence="5">
    <location>
        <begin position="1"/>
        <end position="27"/>
    </location>
</feature>
<evidence type="ECO:0000313" key="9">
    <source>
        <dbReference type="Proteomes" id="UP000028545"/>
    </source>
</evidence>
<keyword evidence="9" id="KW-1185">Reference proteome</keyword>
<evidence type="ECO:0000256" key="2">
    <source>
        <dbReference type="ARBA" id="ARBA00022692"/>
    </source>
</evidence>
<feature type="transmembrane region" description="Helical" evidence="6">
    <location>
        <begin position="435"/>
        <end position="456"/>
    </location>
</feature>
<feature type="transmembrane region" description="Helical" evidence="6">
    <location>
        <begin position="266"/>
        <end position="286"/>
    </location>
</feature>
<feature type="compositionally biased region" description="Polar residues" evidence="5">
    <location>
        <begin position="11"/>
        <end position="23"/>
    </location>
</feature>
<feature type="transmembrane region" description="Helical" evidence="6">
    <location>
        <begin position="207"/>
        <end position="224"/>
    </location>
</feature>
<dbReference type="InterPro" id="IPR011701">
    <property type="entry name" value="MFS"/>
</dbReference>
<feature type="domain" description="Major facilitator superfamily (MFS) profile" evidence="7">
    <location>
        <begin position="96"/>
        <end position="555"/>
    </location>
</feature>
<feature type="transmembrane region" description="Helical" evidence="6">
    <location>
        <begin position="353"/>
        <end position="373"/>
    </location>
</feature>